<dbReference type="InterPro" id="IPR035348">
    <property type="entry name" value="MoaF_C"/>
</dbReference>
<dbReference type="InterPro" id="IPR024724">
    <property type="entry name" value="MoaF_N"/>
</dbReference>
<organism evidence="3">
    <name type="scientific">freshwater metagenome</name>
    <dbReference type="NCBI Taxonomy" id="449393"/>
    <lineage>
        <taxon>unclassified sequences</taxon>
        <taxon>metagenomes</taxon>
        <taxon>ecological metagenomes</taxon>
    </lineage>
</organism>
<evidence type="ECO:0000313" key="3">
    <source>
        <dbReference type="EMBL" id="CAB4887147.1"/>
    </source>
</evidence>
<accession>A0A6J7EUF6</accession>
<proteinExistence type="predicted"/>
<name>A0A6J7EUF6_9ZZZZ</name>
<reference evidence="3" key="1">
    <citation type="submission" date="2020-05" db="EMBL/GenBank/DDBJ databases">
        <authorList>
            <person name="Chiriac C."/>
            <person name="Salcher M."/>
            <person name="Ghai R."/>
            <person name="Kavagutti S V."/>
        </authorList>
    </citation>
    <scope>NUCLEOTIDE SEQUENCE</scope>
</reference>
<dbReference type="Gene3D" id="2.40.128.20">
    <property type="match status" value="1"/>
</dbReference>
<dbReference type="InterPro" id="IPR012674">
    <property type="entry name" value="Calycin"/>
</dbReference>
<evidence type="ECO:0000259" key="2">
    <source>
        <dbReference type="Pfam" id="PF17409"/>
    </source>
</evidence>
<dbReference type="Pfam" id="PF17409">
    <property type="entry name" value="MoaF_C"/>
    <property type="match status" value="1"/>
</dbReference>
<feature type="domain" description="Molybdenum cofactor biosynthesis protein F N-terminal" evidence="1">
    <location>
        <begin position="7"/>
        <end position="113"/>
    </location>
</feature>
<sequence>MADAAGEEWKSYDDFAAGIDTFRKPNVSFAGTKLAVAFGSASTLSLSFLDDETVQWSATGEIAEASATDPYDAVEARTGVFFVNLPLTSREREAITVMFTRSTNRAIVIHSAIAPERVEGTPQVGQRFWAGTTNEGTAAGPEPAESRDLIGMRNVYRYSPNHLYEHMYVSTQRYAWQCLEGEQRGHGDMDLSTVWKLDDGLYLFCFREFRISVASVWLHDLGYGLNTTGMFLGISATGQSMHSRAGGYIYPLGTVRYPDAQPI</sequence>
<gene>
    <name evidence="3" type="ORF">UFOPK3516_00004</name>
</gene>
<dbReference type="EMBL" id="CAFBMB010000001">
    <property type="protein sequence ID" value="CAB4887147.1"/>
    <property type="molecule type" value="Genomic_DNA"/>
</dbReference>
<evidence type="ECO:0000259" key="1">
    <source>
        <dbReference type="Pfam" id="PF10703"/>
    </source>
</evidence>
<protein>
    <submittedName>
        <fullName evidence="3">Unannotated protein</fullName>
    </submittedName>
</protein>
<dbReference type="Pfam" id="PF10703">
    <property type="entry name" value="MoaF"/>
    <property type="match status" value="1"/>
</dbReference>
<dbReference type="AlphaFoldDB" id="A0A6J7EUF6"/>
<feature type="domain" description="MoaF C-terminal" evidence="2">
    <location>
        <begin position="144"/>
        <end position="252"/>
    </location>
</feature>